<evidence type="ECO:0000256" key="1">
    <source>
        <dbReference type="SAM" id="MobiDB-lite"/>
    </source>
</evidence>
<keyword evidence="3" id="KW-1185">Reference proteome</keyword>
<accession>A0A1J8QFX0</accession>
<feature type="region of interest" description="Disordered" evidence="1">
    <location>
        <begin position="69"/>
        <end position="144"/>
    </location>
</feature>
<organism evidence="2 3">
    <name type="scientific">Rhizopogon vesiculosus</name>
    <dbReference type="NCBI Taxonomy" id="180088"/>
    <lineage>
        <taxon>Eukaryota</taxon>
        <taxon>Fungi</taxon>
        <taxon>Dikarya</taxon>
        <taxon>Basidiomycota</taxon>
        <taxon>Agaricomycotina</taxon>
        <taxon>Agaricomycetes</taxon>
        <taxon>Agaricomycetidae</taxon>
        <taxon>Boletales</taxon>
        <taxon>Suillineae</taxon>
        <taxon>Rhizopogonaceae</taxon>
        <taxon>Rhizopogon</taxon>
    </lineage>
</organism>
<dbReference type="Proteomes" id="UP000183567">
    <property type="component" value="Unassembled WGS sequence"/>
</dbReference>
<evidence type="ECO:0000313" key="3">
    <source>
        <dbReference type="Proteomes" id="UP000183567"/>
    </source>
</evidence>
<gene>
    <name evidence="2" type="ORF">AZE42_12269</name>
</gene>
<proteinExistence type="predicted"/>
<dbReference type="AlphaFoldDB" id="A0A1J8QFX0"/>
<sequence>MPSWILPGRKDAPMTRYKAILGTSFAFSYTFNPRNLEYHWYPLWDQTLSDMVWDVPNLIVAPQYPVWFVPQDDEDGGEDEVVTDDDEEYEDDDSGGDPEEVPMMNREESPPAGGDNSGDDPAEVPVMNRDSKTPRPAGSIAHEDDYLGEEEVSFALTVPEKDARGVLVDFAVINLSGVPLNQLGRKMCYGGWRINEANVGLLMEVKSFVSRSLTSVELEKAIGARIPAACDDLVKQAAYLFLQDPTKQSVLAIAGVGPWWCNTKINRANITEVMHGLAAQDPTYQDDDGPVHTVRLKWTSALRLGLARSNERLFTIYNSLKDIGVLATPVDI</sequence>
<feature type="compositionally biased region" description="Acidic residues" evidence="1">
    <location>
        <begin position="71"/>
        <end position="100"/>
    </location>
</feature>
<dbReference type="OrthoDB" id="2610860at2759"/>
<evidence type="ECO:0000313" key="2">
    <source>
        <dbReference type="EMBL" id="OJA19829.1"/>
    </source>
</evidence>
<comment type="caution">
    <text evidence="2">The sequence shown here is derived from an EMBL/GenBank/DDBJ whole genome shotgun (WGS) entry which is preliminary data.</text>
</comment>
<name>A0A1J8QFX0_9AGAM</name>
<protein>
    <submittedName>
        <fullName evidence="2">Uncharacterized protein</fullName>
    </submittedName>
</protein>
<dbReference type="EMBL" id="LVVM01000849">
    <property type="protein sequence ID" value="OJA19829.1"/>
    <property type="molecule type" value="Genomic_DNA"/>
</dbReference>
<reference evidence="2 3" key="1">
    <citation type="submission" date="2016-03" db="EMBL/GenBank/DDBJ databases">
        <title>Comparative genomics of the ectomycorrhizal sister species Rhizopogon vinicolor and Rhizopogon vesiculosus (Basidiomycota: Boletales) reveals a divergence of the mating type B locus.</title>
        <authorList>
            <person name="Mujic A.B."/>
            <person name="Kuo A."/>
            <person name="Tritt A."/>
            <person name="Lipzen A."/>
            <person name="Chen C."/>
            <person name="Johnson J."/>
            <person name="Sharma A."/>
            <person name="Barry K."/>
            <person name="Grigoriev I.V."/>
            <person name="Spatafora J.W."/>
        </authorList>
    </citation>
    <scope>NUCLEOTIDE SEQUENCE [LARGE SCALE GENOMIC DNA]</scope>
    <source>
        <strain evidence="2 3">AM-OR11-056</strain>
    </source>
</reference>